<dbReference type="InterPro" id="IPR036950">
    <property type="entry name" value="PBP_transglycosylase"/>
</dbReference>
<dbReference type="Proteomes" id="UP000591071">
    <property type="component" value="Unassembled WGS sequence"/>
</dbReference>
<dbReference type="GO" id="GO:0009002">
    <property type="term" value="F:serine-type D-Ala-D-Ala carboxypeptidase activity"/>
    <property type="evidence" value="ECO:0007669"/>
    <property type="project" value="UniProtKB-EC"/>
</dbReference>
<dbReference type="GO" id="GO:0005886">
    <property type="term" value="C:plasma membrane"/>
    <property type="evidence" value="ECO:0007669"/>
    <property type="project" value="UniProtKB-SubCell"/>
</dbReference>
<dbReference type="RefSeq" id="WP_113855457.1">
    <property type="nucleotide sequence ID" value="NZ_CP011940.1"/>
</dbReference>
<keyword evidence="12" id="KW-0472">Membrane</keyword>
<evidence type="ECO:0000256" key="10">
    <source>
        <dbReference type="ARBA" id="ARBA00022960"/>
    </source>
</evidence>
<evidence type="ECO:0000259" key="17">
    <source>
        <dbReference type="Pfam" id="PF00912"/>
    </source>
</evidence>
<dbReference type="SUPFAM" id="SSF53955">
    <property type="entry name" value="Lysozyme-like"/>
    <property type="match status" value="1"/>
</dbReference>
<comment type="similarity">
    <text evidence="2">In the C-terminal section; belongs to the transpeptidase family.</text>
</comment>
<reference evidence="19 20" key="1">
    <citation type="submission" date="2020-04" db="EMBL/GenBank/DDBJ databases">
        <authorList>
            <person name="Hitch T.C.A."/>
            <person name="Wylensek D."/>
            <person name="Clavel T."/>
        </authorList>
    </citation>
    <scope>NUCLEOTIDE SEQUENCE [LARGE SCALE GENOMIC DNA]</scope>
    <source>
        <strain evidence="19 20">Oil-RF-744-FAT-WT-6-1</strain>
    </source>
</reference>
<keyword evidence="14" id="KW-0961">Cell wall biogenesis/degradation</keyword>
<reference evidence="18 21" key="2">
    <citation type="submission" date="2024-10" db="EMBL/GenBank/DDBJ databases">
        <authorList>
            <person name="Sang B.-I."/>
            <person name="Prabhaharan D."/>
        </authorList>
    </citation>
    <scope>NUCLEOTIDE SEQUENCE [LARGE SCALE GENOMIC DNA]</scope>
    <source>
        <strain evidence="18 21">MH</strain>
    </source>
</reference>
<evidence type="ECO:0000313" key="21">
    <source>
        <dbReference type="Proteomes" id="UP001605989"/>
    </source>
</evidence>
<proteinExistence type="inferred from homology"/>
<keyword evidence="13" id="KW-0511">Multifunctional enzyme</keyword>
<dbReference type="PANTHER" id="PTHR32282:SF11">
    <property type="entry name" value="PENICILLIN-BINDING PROTEIN 1B"/>
    <property type="match status" value="1"/>
</dbReference>
<evidence type="ECO:0000256" key="8">
    <source>
        <dbReference type="ARBA" id="ARBA00022679"/>
    </source>
</evidence>
<dbReference type="Proteomes" id="UP001605989">
    <property type="component" value="Unassembled WGS sequence"/>
</dbReference>
<accession>A0A848C1I7</accession>
<dbReference type="OrthoDB" id="9766909at2"/>
<evidence type="ECO:0000256" key="2">
    <source>
        <dbReference type="ARBA" id="ARBA00007090"/>
    </source>
</evidence>
<keyword evidence="5" id="KW-0121">Carboxypeptidase</keyword>
<evidence type="ECO:0000256" key="15">
    <source>
        <dbReference type="ARBA" id="ARBA00034000"/>
    </source>
</evidence>
<organism evidence="19 20">
    <name type="scientific">Megasphaera hexanoica</name>
    <dbReference type="NCBI Taxonomy" id="1675036"/>
    <lineage>
        <taxon>Bacteria</taxon>
        <taxon>Bacillati</taxon>
        <taxon>Bacillota</taxon>
        <taxon>Negativicutes</taxon>
        <taxon>Veillonellales</taxon>
        <taxon>Veillonellaceae</taxon>
        <taxon>Megasphaera</taxon>
    </lineage>
</organism>
<dbReference type="GO" id="GO:0008955">
    <property type="term" value="F:peptidoglycan glycosyltransferase activity"/>
    <property type="evidence" value="ECO:0007669"/>
    <property type="project" value="UniProtKB-EC"/>
</dbReference>
<evidence type="ECO:0000256" key="16">
    <source>
        <dbReference type="ARBA" id="ARBA00049902"/>
    </source>
</evidence>
<dbReference type="EC" id="2.4.-.-" evidence="18"/>
<evidence type="ECO:0000313" key="19">
    <source>
        <dbReference type="EMBL" id="NME28423.1"/>
    </source>
</evidence>
<keyword evidence="7 18" id="KW-0328">Glycosyltransferase</keyword>
<dbReference type="GO" id="GO:0006508">
    <property type="term" value="P:proteolysis"/>
    <property type="evidence" value="ECO:0007669"/>
    <property type="project" value="UniProtKB-KW"/>
</dbReference>
<evidence type="ECO:0000256" key="1">
    <source>
        <dbReference type="ARBA" id="ARBA00004236"/>
    </source>
</evidence>
<dbReference type="Gene3D" id="1.10.3810.10">
    <property type="entry name" value="Biosynthetic peptidoglycan transglycosylase-like"/>
    <property type="match status" value="1"/>
</dbReference>
<comment type="caution">
    <text evidence="19">The sequence shown here is derived from an EMBL/GenBank/DDBJ whole genome shotgun (WGS) entry which is preliminary data.</text>
</comment>
<dbReference type="PANTHER" id="PTHR32282">
    <property type="entry name" value="BINDING PROTEIN TRANSPEPTIDASE, PUTATIVE-RELATED"/>
    <property type="match status" value="1"/>
</dbReference>
<dbReference type="GO" id="GO:0071555">
    <property type="term" value="P:cell wall organization"/>
    <property type="evidence" value="ECO:0007669"/>
    <property type="project" value="UniProtKB-KW"/>
</dbReference>
<sequence length="258" mass="29194">MKKKYLFIFIIAFIICAAWNIIADTPKTAQPASASKTEQHSFVSLPDTGITEKLYPYLHFHAAMEEHRKKIPVYVASAAMPKSLKEAVVATEDRRFYEHGAIDPIGIARAVIVNFNSGRTMEGGSSISQQVVKNTFLTQERTLTRKAQELILSILLERNYSKDEILEIYLNTAYFGANATGIEQASRIYFNKKPEYLTLAQSSLLAGLLQAPSYYNPLENYEAARNRQKIVLTLMAEQGYITDQKAQNAFKENLRLER</sequence>
<dbReference type="AlphaFoldDB" id="A0A848C1I7"/>
<dbReference type="FunFam" id="1.10.3810.10:FF:000001">
    <property type="entry name" value="Penicillin-binding protein 1A"/>
    <property type="match status" value="1"/>
</dbReference>
<evidence type="ECO:0000256" key="4">
    <source>
        <dbReference type="ARBA" id="ARBA00022475"/>
    </source>
</evidence>
<dbReference type="EMBL" id="JBIEKR010000005">
    <property type="protein sequence ID" value="MFG6273002.1"/>
    <property type="molecule type" value="Genomic_DNA"/>
</dbReference>
<evidence type="ECO:0000256" key="9">
    <source>
        <dbReference type="ARBA" id="ARBA00022801"/>
    </source>
</evidence>
<dbReference type="GO" id="GO:0008360">
    <property type="term" value="P:regulation of cell shape"/>
    <property type="evidence" value="ECO:0007669"/>
    <property type="project" value="UniProtKB-KW"/>
</dbReference>
<dbReference type="GO" id="GO:0030288">
    <property type="term" value="C:outer membrane-bounded periplasmic space"/>
    <property type="evidence" value="ECO:0007669"/>
    <property type="project" value="TreeGrafter"/>
</dbReference>
<evidence type="ECO:0000313" key="20">
    <source>
        <dbReference type="Proteomes" id="UP000591071"/>
    </source>
</evidence>
<dbReference type="KEGG" id="mhw:ACT01_04910"/>
<feature type="domain" description="Glycosyl transferase family 51" evidence="17">
    <location>
        <begin position="72"/>
        <end position="235"/>
    </location>
</feature>
<evidence type="ECO:0000256" key="14">
    <source>
        <dbReference type="ARBA" id="ARBA00023316"/>
    </source>
</evidence>
<gene>
    <name evidence="18" type="ORF">ACGTZG_07350</name>
    <name evidence="19" type="ORF">HF872_07270</name>
</gene>
<evidence type="ECO:0000256" key="5">
    <source>
        <dbReference type="ARBA" id="ARBA00022645"/>
    </source>
</evidence>
<keyword evidence="9" id="KW-0378">Hydrolase</keyword>
<keyword evidence="8 18" id="KW-0808">Transferase</keyword>
<comment type="catalytic activity">
    <reaction evidence="16">
        <text>[GlcNAc-(1-&gt;4)-Mur2Ac(oyl-L-Ala-gamma-D-Glu-L-Lys-D-Ala-D-Ala)](n)-di-trans,octa-cis-undecaprenyl diphosphate + beta-D-GlcNAc-(1-&gt;4)-Mur2Ac(oyl-L-Ala-gamma-D-Glu-L-Lys-D-Ala-D-Ala)-di-trans,octa-cis-undecaprenyl diphosphate = [GlcNAc-(1-&gt;4)-Mur2Ac(oyl-L-Ala-gamma-D-Glu-L-Lys-D-Ala-D-Ala)](n+1)-di-trans,octa-cis-undecaprenyl diphosphate + di-trans,octa-cis-undecaprenyl diphosphate + H(+)</text>
        <dbReference type="Rhea" id="RHEA:23708"/>
        <dbReference type="Rhea" id="RHEA-COMP:9602"/>
        <dbReference type="Rhea" id="RHEA-COMP:9603"/>
        <dbReference type="ChEBI" id="CHEBI:15378"/>
        <dbReference type="ChEBI" id="CHEBI:58405"/>
        <dbReference type="ChEBI" id="CHEBI:60033"/>
        <dbReference type="ChEBI" id="CHEBI:78435"/>
        <dbReference type="EC" id="2.4.99.28"/>
    </reaction>
</comment>
<evidence type="ECO:0000256" key="7">
    <source>
        <dbReference type="ARBA" id="ARBA00022676"/>
    </source>
</evidence>
<dbReference type="InterPro" id="IPR001264">
    <property type="entry name" value="Glyco_trans_51"/>
</dbReference>
<keyword evidence="4" id="KW-1003">Cell membrane</keyword>
<evidence type="ECO:0000256" key="3">
    <source>
        <dbReference type="ARBA" id="ARBA00007739"/>
    </source>
</evidence>
<dbReference type="InterPro" id="IPR050396">
    <property type="entry name" value="Glycosyltr_51/Transpeptidase"/>
</dbReference>
<dbReference type="Pfam" id="PF00912">
    <property type="entry name" value="Transgly"/>
    <property type="match status" value="1"/>
</dbReference>
<dbReference type="EMBL" id="JABAFG010000010">
    <property type="protein sequence ID" value="NME28423.1"/>
    <property type="molecule type" value="Genomic_DNA"/>
</dbReference>
<evidence type="ECO:0000256" key="13">
    <source>
        <dbReference type="ARBA" id="ARBA00023268"/>
    </source>
</evidence>
<dbReference type="GO" id="GO:0009252">
    <property type="term" value="P:peptidoglycan biosynthetic process"/>
    <property type="evidence" value="ECO:0007669"/>
    <property type="project" value="UniProtKB-KW"/>
</dbReference>
<keyword evidence="6" id="KW-0645">Protease</keyword>
<evidence type="ECO:0000313" key="18">
    <source>
        <dbReference type="EMBL" id="MFG6273002.1"/>
    </source>
</evidence>
<evidence type="ECO:0000256" key="11">
    <source>
        <dbReference type="ARBA" id="ARBA00022984"/>
    </source>
</evidence>
<protein>
    <submittedName>
        <fullName evidence="18 19">Transglycosylase</fullName>
        <ecNumber evidence="18">2.4.-.-</ecNumber>
    </submittedName>
</protein>
<comment type="subcellular location">
    <subcellularLocation>
        <location evidence="1">Cell membrane</location>
    </subcellularLocation>
</comment>
<evidence type="ECO:0000256" key="12">
    <source>
        <dbReference type="ARBA" id="ARBA00023136"/>
    </source>
</evidence>
<name>A0A848C1I7_9FIRM</name>
<keyword evidence="21" id="KW-1185">Reference proteome</keyword>
<keyword evidence="10" id="KW-0133">Cell shape</keyword>
<dbReference type="InterPro" id="IPR023346">
    <property type="entry name" value="Lysozyme-like_dom_sf"/>
</dbReference>
<comment type="catalytic activity">
    <reaction evidence="15">
        <text>Preferential cleavage: (Ac)2-L-Lys-D-Ala-|-D-Ala. Also transpeptidation of peptidyl-alanyl moieties that are N-acyl substituents of D-alanine.</text>
        <dbReference type="EC" id="3.4.16.4"/>
    </reaction>
</comment>
<comment type="similarity">
    <text evidence="3">In the N-terminal section; belongs to the glycosyltransferase 51 family.</text>
</comment>
<keyword evidence="11" id="KW-0573">Peptidoglycan synthesis</keyword>
<evidence type="ECO:0000256" key="6">
    <source>
        <dbReference type="ARBA" id="ARBA00022670"/>
    </source>
</evidence>